<evidence type="ECO:0000313" key="2">
    <source>
        <dbReference type="Proteomes" id="UP000011922"/>
    </source>
</evidence>
<reference evidence="1 2" key="1">
    <citation type="journal article" date="2013" name="Genome Announc.">
        <title>Draft Genome Sequence for Desulfovibrio africanus Strain PCS.</title>
        <authorList>
            <person name="Brown S.D."/>
            <person name="Utturkar S.M."/>
            <person name="Arkin A.P."/>
            <person name="Deutschbauer A.M."/>
            <person name="Elias D.A."/>
            <person name="Hazen T.C."/>
            <person name="Chakraborty R."/>
        </authorList>
    </citation>
    <scope>NUCLEOTIDE SEQUENCE [LARGE SCALE GENOMIC DNA]</scope>
    <source>
        <strain evidence="1 2">PCS</strain>
    </source>
</reference>
<dbReference type="PATRIC" id="fig|1262666.3.peg.2463"/>
<comment type="caution">
    <text evidence="1">The sequence shown here is derived from an EMBL/GenBank/DDBJ whole genome shotgun (WGS) entry which is preliminary data.</text>
</comment>
<dbReference type="Proteomes" id="UP000011922">
    <property type="component" value="Unassembled WGS sequence"/>
</dbReference>
<dbReference type="AlphaFoldDB" id="M5PRM6"/>
<evidence type="ECO:0000313" key="1">
    <source>
        <dbReference type="EMBL" id="EMG36725.1"/>
    </source>
</evidence>
<dbReference type="RefSeq" id="WP_005987542.1">
    <property type="nucleotide sequence ID" value="NZ_AOSV01000027.1"/>
</dbReference>
<gene>
    <name evidence="1" type="ORF">PCS_02420</name>
</gene>
<organism evidence="1 2">
    <name type="scientific">Desulfocurvibacter africanus PCS</name>
    <dbReference type="NCBI Taxonomy" id="1262666"/>
    <lineage>
        <taxon>Bacteria</taxon>
        <taxon>Pseudomonadati</taxon>
        <taxon>Thermodesulfobacteriota</taxon>
        <taxon>Desulfovibrionia</taxon>
        <taxon>Desulfovibrionales</taxon>
        <taxon>Desulfovibrionaceae</taxon>
        <taxon>Desulfocurvibacter</taxon>
    </lineage>
</organism>
<accession>M5PRM6</accession>
<dbReference type="EMBL" id="AOSV01000027">
    <property type="protein sequence ID" value="EMG36725.1"/>
    <property type="molecule type" value="Genomic_DNA"/>
</dbReference>
<protein>
    <submittedName>
        <fullName evidence="1">Uncharacterized protein</fullName>
    </submittedName>
</protein>
<proteinExistence type="predicted"/>
<name>M5PRM6_DESAF</name>
<sequence length="169" mass="18323">MQNVMEDWAAAVAFAEQGDFTSALLLAEGVQELAERGSKKFIVISPNLVLPEGVARHVIDLAERLGRDVFLATCLRGLSGSQGRAPSRARLKREIADSAEFYSGFKSALAAKRLQCARLASLEGAKHIMDMLSMGMRGIEFAIVHGDKKIFLGQRTALTVFCIEDPKAG</sequence>